<name>A0A8S9V7B9_PHYIN</name>
<gene>
    <name evidence="2" type="ORF">GN958_ATG03728</name>
</gene>
<comment type="caution">
    <text evidence="2">The sequence shown here is derived from an EMBL/GenBank/DDBJ whole genome shotgun (WGS) entry which is preliminary data.</text>
</comment>
<dbReference type="AlphaFoldDB" id="A0A8S9V7B9"/>
<feature type="compositionally biased region" description="Acidic residues" evidence="1">
    <location>
        <begin position="7"/>
        <end position="16"/>
    </location>
</feature>
<proteinExistence type="predicted"/>
<reference evidence="2" key="1">
    <citation type="submission" date="2020-03" db="EMBL/GenBank/DDBJ databases">
        <title>Hybrid Assembly of Korean Phytophthora infestans isolates.</title>
        <authorList>
            <person name="Prokchorchik M."/>
            <person name="Lee Y."/>
            <person name="Seo J."/>
            <person name="Cho J.-H."/>
            <person name="Park Y.-E."/>
            <person name="Jang D.-C."/>
            <person name="Im J.-S."/>
            <person name="Choi J.-G."/>
            <person name="Park H.-J."/>
            <person name="Lee G.-B."/>
            <person name="Lee Y.-G."/>
            <person name="Hong S.-Y."/>
            <person name="Cho K."/>
            <person name="Sohn K.H."/>
        </authorList>
    </citation>
    <scope>NUCLEOTIDE SEQUENCE</scope>
    <source>
        <strain evidence="2">KR_2_A2</strain>
    </source>
</reference>
<sequence>LINLDESSNENEEVSDENVRPSQIDCSLIFDDSEAMAGADTEGAAQTADIAQQSPGTIELSDEDAVVGALQRMLSEAESEGHVHFSDNERKQDEGERVEKASTRCPHQSGRHEHSDEFACMDSSNSGDGDDDDDCEGDDEVERREYLEDDDELPDDELKLADEAFVASLGGSLAIANIDKDALRLTSWREQSSLLEIGRRSYQ</sequence>
<feature type="region of interest" description="Disordered" evidence="1">
    <location>
        <begin position="1"/>
        <end position="24"/>
    </location>
</feature>
<feature type="compositionally biased region" description="Basic and acidic residues" evidence="1">
    <location>
        <begin position="79"/>
        <end position="102"/>
    </location>
</feature>
<evidence type="ECO:0000256" key="1">
    <source>
        <dbReference type="SAM" id="MobiDB-lite"/>
    </source>
</evidence>
<accession>A0A8S9V7B9</accession>
<protein>
    <submittedName>
        <fullName evidence="2">Uncharacterized protein</fullName>
    </submittedName>
</protein>
<organism evidence="2 3">
    <name type="scientific">Phytophthora infestans</name>
    <name type="common">Potato late blight agent</name>
    <name type="synonym">Botrytis infestans</name>
    <dbReference type="NCBI Taxonomy" id="4787"/>
    <lineage>
        <taxon>Eukaryota</taxon>
        <taxon>Sar</taxon>
        <taxon>Stramenopiles</taxon>
        <taxon>Oomycota</taxon>
        <taxon>Peronosporomycetes</taxon>
        <taxon>Peronosporales</taxon>
        <taxon>Peronosporaceae</taxon>
        <taxon>Phytophthora</taxon>
    </lineage>
</organism>
<feature type="non-terminal residue" evidence="2">
    <location>
        <position position="203"/>
    </location>
</feature>
<feature type="compositionally biased region" description="Acidic residues" evidence="1">
    <location>
        <begin position="128"/>
        <end position="140"/>
    </location>
</feature>
<evidence type="ECO:0000313" key="2">
    <source>
        <dbReference type="EMBL" id="KAF4147099.1"/>
    </source>
</evidence>
<feature type="region of interest" description="Disordered" evidence="1">
    <location>
        <begin position="74"/>
        <end position="154"/>
    </location>
</feature>
<evidence type="ECO:0000313" key="3">
    <source>
        <dbReference type="Proteomes" id="UP000704712"/>
    </source>
</evidence>
<feature type="non-terminal residue" evidence="2">
    <location>
        <position position="1"/>
    </location>
</feature>
<dbReference type="Proteomes" id="UP000704712">
    <property type="component" value="Unassembled WGS sequence"/>
</dbReference>
<dbReference type="EMBL" id="JAACNO010000517">
    <property type="protein sequence ID" value="KAF4147099.1"/>
    <property type="molecule type" value="Genomic_DNA"/>
</dbReference>